<accession>A0A6L7EQK3</accession>
<evidence type="ECO:0000256" key="4">
    <source>
        <dbReference type="ARBA" id="ARBA00023125"/>
    </source>
</evidence>
<feature type="region of interest" description="Disordered" evidence="7">
    <location>
        <begin position="314"/>
        <end position="347"/>
    </location>
</feature>
<dbReference type="AlphaFoldDB" id="A0A6L7EQK3"/>
<sequence length="356" mass="38557">MSEPAPAVPTVLVVDGNSLLHRSYHASARTMYRTPDGEQGWAVRGLLSQLLAAVDRVCADVVVVGFDDRGNSRRKRQWPTYKAQRDPKPDSLLRQLDLAVEVLRELGVVVAVPEGLEADDVLASVAAQAPALGAQTVVATSDRDSFALVDEHTRVLRILNGGVEASPLLDPARLAMVTGVRPEQYADLAALRGDASDNLPGVRGFGAKTAVKLLQGLGTAEAAFDDARHGGERCRAAVGKARAAALAEPEARERWAFNREVMAMVRDAHTLDVTAGRLPLDEAAVRSTYERFELHLPGAVRALSLCEPSRAVTEARVQEPRWQDPRWKPAERREGPLPKLVPARSKGPAFVQEALF</sequence>
<keyword evidence="9" id="KW-0255">Endonuclease</keyword>
<dbReference type="SMART" id="SM00279">
    <property type="entry name" value="HhH2"/>
    <property type="match status" value="1"/>
</dbReference>
<dbReference type="InterPro" id="IPR020046">
    <property type="entry name" value="5-3_exonucl_a-hlix_arch_N"/>
</dbReference>
<feature type="domain" description="5'-3' exonuclease" evidence="8">
    <location>
        <begin position="8"/>
        <end position="279"/>
    </location>
</feature>
<dbReference type="EMBL" id="WUEK01000004">
    <property type="protein sequence ID" value="MXG89583.1"/>
    <property type="molecule type" value="Genomic_DNA"/>
</dbReference>
<dbReference type="PANTHER" id="PTHR42646">
    <property type="entry name" value="FLAP ENDONUCLEASE XNI"/>
    <property type="match status" value="1"/>
</dbReference>
<dbReference type="InterPro" id="IPR036279">
    <property type="entry name" value="5-3_exonuclease_C_sf"/>
</dbReference>
<dbReference type="InterPro" id="IPR020045">
    <property type="entry name" value="DNA_polI_H3TH"/>
</dbReference>
<keyword evidence="10" id="KW-1185">Reference proteome</keyword>
<dbReference type="GO" id="GO:0003677">
    <property type="term" value="F:DNA binding"/>
    <property type="evidence" value="ECO:0007669"/>
    <property type="project" value="UniProtKB-KW"/>
</dbReference>
<dbReference type="SMART" id="SM00475">
    <property type="entry name" value="53EXOc"/>
    <property type="match status" value="1"/>
</dbReference>
<dbReference type="InterPro" id="IPR029060">
    <property type="entry name" value="PIN-like_dom_sf"/>
</dbReference>
<evidence type="ECO:0000259" key="8">
    <source>
        <dbReference type="SMART" id="SM00475"/>
    </source>
</evidence>
<dbReference type="Gene3D" id="1.10.150.20">
    <property type="entry name" value="5' to 3' exonuclease, C-terminal subdomain"/>
    <property type="match status" value="1"/>
</dbReference>
<evidence type="ECO:0000313" key="9">
    <source>
        <dbReference type="EMBL" id="MXG89583.1"/>
    </source>
</evidence>
<dbReference type="Pfam" id="PF01367">
    <property type="entry name" value="5_3_exonuc"/>
    <property type="match status" value="1"/>
</dbReference>
<dbReference type="Pfam" id="PF02739">
    <property type="entry name" value="5_3_exonuc_N"/>
    <property type="match status" value="1"/>
</dbReference>
<dbReference type="InterPro" id="IPR002421">
    <property type="entry name" value="5-3_exonuclease"/>
</dbReference>
<dbReference type="CDD" id="cd09859">
    <property type="entry name" value="PIN_53EXO"/>
    <property type="match status" value="1"/>
</dbReference>
<dbReference type="SUPFAM" id="SSF88723">
    <property type="entry name" value="PIN domain-like"/>
    <property type="match status" value="1"/>
</dbReference>
<feature type="compositionally biased region" description="Basic and acidic residues" evidence="7">
    <location>
        <begin position="316"/>
        <end position="336"/>
    </location>
</feature>
<dbReference type="Proteomes" id="UP000473325">
    <property type="component" value="Unassembled WGS sequence"/>
</dbReference>
<comment type="caution">
    <text evidence="9">The sequence shown here is derived from an EMBL/GenBank/DDBJ whole genome shotgun (WGS) entry which is preliminary data.</text>
</comment>
<dbReference type="InterPro" id="IPR008918">
    <property type="entry name" value="HhH2"/>
</dbReference>
<comment type="function">
    <text evidence="5">5'-3' exonuclease acting preferentially on double-stranded DNA.</text>
</comment>
<dbReference type="GO" id="GO:0008409">
    <property type="term" value="F:5'-3' exonuclease activity"/>
    <property type="evidence" value="ECO:0007669"/>
    <property type="project" value="InterPro"/>
</dbReference>
<keyword evidence="4" id="KW-0238">DNA-binding</keyword>
<evidence type="ECO:0000256" key="2">
    <source>
        <dbReference type="ARBA" id="ARBA00022801"/>
    </source>
</evidence>
<dbReference type="GO" id="GO:0017108">
    <property type="term" value="F:5'-flap endonuclease activity"/>
    <property type="evidence" value="ECO:0007669"/>
    <property type="project" value="InterPro"/>
</dbReference>
<evidence type="ECO:0000256" key="7">
    <source>
        <dbReference type="SAM" id="MobiDB-lite"/>
    </source>
</evidence>
<name>A0A6L7EQK3_9ACTN</name>
<evidence type="ECO:0000256" key="6">
    <source>
        <dbReference type="ARBA" id="ARBA00050026"/>
    </source>
</evidence>
<keyword evidence="1" id="KW-0540">Nuclease</keyword>
<organism evidence="9 10">
    <name type="scientific">Nocardioides flavescens</name>
    <dbReference type="NCBI Taxonomy" id="2691959"/>
    <lineage>
        <taxon>Bacteria</taxon>
        <taxon>Bacillati</taxon>
        <taxon>Actinomycetota</taxon>
        <taxon>Actinomycetes</taxon>
        <taxon>Propionibacteriales</taxon>
        <taxon>Nocardioidaceae</taxon>
        <taxon>Nocardioides</taxon>
    </lineage>
</organism>
<dbReference type="CDD" id="cd09898">
    <property type="entry name" value="H3TH_53EXO"/>
    <property type="match status" value="1"/>
</dbReference>
<evidence type="ECO:0000256" key="1">
    <source>
        <dbReference type="ARBA" id="ARBA00022722"/>
    </source>
</evidence>
<dbReference type="PANTHER" id="PTHR42646:SF2">
    <property type="entry name" value="5'-3' EXONUCLEASE FAMILY PROTEIN"/>
    <property type="match status" value="1"/>
</dbReference>
<protein>
    <recommendedName>
        <fullName evidence="6">5'-3' exonuclease</fullName>
    </recommendedName>
</protein>
<dbReference type="InterPro" id="IPR038969">
    <property type="entry name" value="FEN"/>
</dbReference>
<dbReference type="SUPFAM" id="SSF47807">
    <property type="entry name" value="5' to 3' exonuclease, C-terminal subdomain"/>
    <property type="match status" value="1"/>
</dbReference>
<gene>
    <name evidence="9" type="ORF">GRQ65_08475</name>
</gene>
<proteinExistence type="predicted"/>
<dbReference type="RefSeq" id="WP_160877142.1">
    <property type="nucleotide sequence ID" value="NZ_WUEK01000004.1"/>
</dbReference>
<keyword evidence="3" id="KW-0269">Exonuclease</keyword>
<dbReference type="Gene3D" id="3.40.50.1010">
    <property type="entry name" value="5'-nuclease"/>
    <property type="match status" value="1"/>
</dbReference>
<evidence type="ECO:0000256" key="3">
    <source>
        <dbReference type="ARBA" id="ARBA00022839"/>
    </source>
</evidence>
<evidence type="ECO:0000313" key="10">
    <source>
        <dbReference type="Proteomes" id="UP000473325"/>
    </source>
</evidence>
<dbReference type="GO" id="GO:0033567">
    <property type="term" value="P:DNA replication, Okazaki fragment processing"/>
    <property type="evidence" value="ECO:0007669"/>
    <property type="project" value="InterPro"/>
</dbReference>
<reference evidence="9 10" key="1">
    <citation type="submission" date="2019-12" db="EMBL/GenBank/DDBJ databases">
        <authorList>
            <person name="Kun Z."/>
        </authorList>
    </citation>
    <scope>NUCLEOTIDE SEQUENCE [LARGE SCALE GENOMIC DNA]</scope>
    <source>
        <strain evidence="9 10">YIM 123512</strain>
    </source>
</reference>
<evidence type="ECO:0000256" key="5">
    <source>
        <dbReference type="ARBA" id="ARBA00049957"/>
    </source>
</evidence>
<keyword evidence="2" id="KW-0378">Hydrolase</keyword>